<reference evidence="3" key="1">
    <citation type="journal article" date="2013" name="Extremophiles">
        <title>Proteinivorax tanatarense gen. nov., sp. nov., an anaerobic, haloalkaliphilic, proteolytic bacterium isolated from a decaying algal bloom, and proposal of Proteinivoraceae fam. nov.</title>
        <authorList>
            <person name="Kevbrin V."/>
            <person name="Boltyanskaya Y."/>
            <person name="Zhilina T."/>
            <person name="Kolganova T."/>
            <person name="Lavrentjeva E."/>
            <person name="Kuznetsov B."/>
        </authorList>
    </citation>
    <scope>NUCLEOTIDE SEQUENCE</scope>
    <source>
        <strain evidence="3">Z-910T</strain>
    </source>
</reference>
<organism evidence="3">
    <name type="scientific">Proteinivorax tanatarense</name>
    <dbReference type="NCBI Taxonomy" id="1260629"/>
    <lineage>
        <taxon>Bacteria</taxon>
        <taxon>Bacillati</taxon>
        <taxon>Bacillota</taxon>
        <taxon>Clostridia</taxon>
        <taxon>Eubacteriales</taxon>
        <taxon>Proteinivoracaceae</taxon>
        <taxon>Proteinivorax</taxon>
    </lineage>
</organism>
<feature type="transmembrane region" description="Helical" evidence="2">
    <location>
        <begin position="30"/>
        <end position="50"/>
    </location>
</feature>
<keyword evidence="2" id="KW-1133">Transmembrane helix</keyword>
<evidence type="ECO:0000313" key="3">
    <source>
        <dbReference type="EMBL" id="XBX75170.1"/>
    </source>
</evidence>
<keyword evidence="2" id="KW-0472">Membrane</keyword>
<dbReference type="EMBL" id="CP158367">
    <property type="protein sequence ID" value="XBX75170.1"/>
    <property type="molecule type" value="Genomic_DNA"/>
</dbReference>
<reference evidence="3" key="2">
    <citation type="submission" date="2024-06" db="EMBL/GenBank/DDBJ databases">
        <authorList>
            <person name="Petrova K.O."/>
            <person name="Toshchakov S.V."/>
            <person name="Boltjanskaja Y.V."/>
            <person name="Kevbrin V."/>
        </authorList>
    </citation>
    <scope>NUCLEOTIDE SEQUENCE</scope>
    <source>
        <strain evidence="3">Z-910T</strain>
    </source>
</reference>
<keyword evidence="1" id="KW-0175">Coiled coil</keyword>
<dbReference type="RefSeq" id="WP_350343915.1">
    <property type="nucleotide sequence ID" value="NZ_CP158367.1"/>
</dbReference>
<evidence type="ECO:0008006" key="4">
    <source>
        <dbReference type="Google" id="ProtNLM"/>
    </source>
</evidence>
<keyword evidence="2" id="KW-0812">Transmembrane</keyword>
<dbReference type="AlphaFoldDB" id="A0AAU7VM85"/>
<evidence type="ECO:0000256" key="2">
    <source>
        <dbReference type="SAM" id="Phobius"/>
    </source>
</evidence>
<evidence type="ECO:0000256" key="1">
    <source>
        <dbReference type="SAM" id="Coils"/>
    </source>
</evidence>
<proteinExistence type="predicted"/>
<sequence>MNEHLNIVVVPSAHENTKRFKVSYKTIKRCITFLVLFLVMLSFLLVLYRFEHKNLQAQAEQGKEYARANSQLQVEIQELNKIIDDLIESTQILEENLKEIEDLKERTSKK</sequence>
<protein>
    <recommendedName>
        <fullName evidence="4">Cell division protein FtsL</fullName>
    </recommendedName>
</protein>
<feature type="coiled-coil region" evidence="1">
    <location>
        <begin position="69"/>
        <end position="110"/>
    </location>
</feature>
<accession>A0AAU7VM85</accession>
<gene>
    <name evidence="3" type="ORF">PRVXT_000277</name>
</gene>
<name>A0AAU7VM85_9FIRM</name>